<dbReference type="KEGG" id="clw:CLAC_09470"/>
<dbReference type="OrthoDB" id="4410346at2"/>
<evidence type="ECO:0000259" key="1">
    <source>
        <dbReference type="SMART" id="SM00858"/>
    </source>
</evidence>
<reference evidence="2 3" key="1">
    <citation type="submission" date="2013-10" db="EMBL/GenBank/DDBJ databases">
        <title>Complete genome sequence of Corynebacterium lactis DSM 45799(T), isolated from raw cow milk.</title>
        <authorList>
            <person name="Ruckert C."/>
            <person name="Albersmeier A."/>
            <person name="Lipski A."/>
            <person name="Kalinowski J."/>
        </authorList>
    </citation>
    <scope>NUCLEOTIDE SEQUENCE [LARGE SCALE GENOMIC DNA]</scope>
    <source>
        <strain evidence="2 3">RW2-5</strain>
    </source>
</reference>
<sequence>MPVSTRRPWLKGLGRPRPIAIRRGLGIFVLLVAATLAAADLLNPDSGYVRVFASARDLQAGKTIEKADIVQRDFPRDLVPKNALREEKDLVGKTVALPVSAGELISHNRLVSSQLAEELTGEQNSKIVAVTPAEAGVVAVLHAGDLVDIIAGETEKTSTAPLAHGARVVNIIEEEIVLIALPSGAAELVATASLDSPLTLLITG</sequence>
<dbReference type="Proteomes" id="UP000058446">
    <property type="component" value="Chromosome"/>
</dbReference>
<protein>
    <recommendedName>
        <fullName evidence="1">SAF domain-containing protein</fullName>
    </recommendedName>
</protein>
<dbReference type="RefSeq" id="WP_053412673.1">
    <property type="nucleotide sequence ID" value="NZ_CP006841.1"/>
</dbReference>
<feature type="domain" description="SAF" evidence="1">
    <location>
        <begin position="49"/>
        <end position="111"/>
    </location>
</feature>
<dbReference type="EMBL" id="CP006841">
    <property type="protein sequence ID" value="ALA68638.1"/>
    <property type="molecule type" value="Genomic_DNA"/>
</dbReference>
<evidence type="ECO:0000313" key="2">
    <source>
        <dbReference type="EMBL" id="ALA68638.1"/>
    </source>
</evidence>
<proteinExistence type="predicted"/>
<organism evidence="2 3">
    <name type="scientific">Corynebacterium lactis RW2-5</name>
    <dbReference type="NCBI Taxonomy" id="1408189"/>
    <lineage>
        <taxon>Bacteria</taxon>
        <taxon>Bacillati</taxon>
        <taxon>Actinomycetota</taxon>
        <taxon>Actinomycetes</taxon>
        <taxon>Mycobacteriales</taxon>
        <taxon>Corynebacteriaceae</taxon>
        <taxon>Corynebacterium</taxon>
    </lineage>
</organism>
<evidence type="ECO:0000313" key="3">
    <source>
        <dbReference type="Proteomes" id="UP000058446"/>
    </source>
</evidence>
<dbReference type="SMART" id="SM00858">
    <property type="entry name" value="SAF"/>
    <property type="match status" value="1"/>
</dbReference>
<dbReference type="Pfam" id="PF08666">
    <property type="entry name" value="SAF"/>
    <property type="match status" value="1"/>
</dbReference>
<accession>A0A0K2H3W1</accession>
<name>A0A0K2H3W1_9CORY</name>
<keyword evidence="3" id="KW-1185">Reference proteome</keyword>
<dbReference type="AlphaFoldDB" id="A0A0K2H3W1"/>
<dbReference type="InterPro" id="IPR013974">
    <property type="entry name" value="SAF"/>
</dbReference>
<dbReference type="STRING" id="1408189.CLAC_09470"/>
<dbReference type="CDD" id="cd11614">
    <property type="entry name" value="SAF_CpaB_FlgA_like"/>
    <property type="match status" value="1"/>
</dbReference>
<dbReference type="PATRIC" id="fig|1408189.4.peg.1900"/>
<gene>
    <name evidence="2" type="ORF">CLAC_09470</name>
</gene>